<keyword evidence="3" id="KW-1185">Reference proteome</keyword>
<accession>A0A7C9FBJ7</accession>
<name>A0A7C9FBJ7_9BACT</name>
<dbReference type="Proteomes" id="UP000479293">
    <property type="component" value="Unassembled WGS sequence"/>
</dbReference>
<dbReference type="InterPro" id="IPR013783">
    <property type="entry name" value="Ig-like_fold"/>
</dbReference>
<feature type="signal peptide" evidence="1">
    <location>
        <begin position="1"/>
        <end position="23"/>
    </location>
</feature>
<dbReference type="Pfam" id="PF13585">
    <property type="entry name" value="CHU_C"/>
    <property type="match status" value="1"/>
</dbReference>
<evidence type="ECO:0000313" key="3">
    <source>
        <dbReference type="Proteomes" id="UP000479293"/>
    </source>
</evidence>
<evidence type="ECO:0000256" key="1">
    <source>
        <dbReference type="SAM" id="SignalP"/>
    </source>
</evidence>
<dbReference type="Gene3D" id="2.60.40.10">
    <property type="entry name" value="Immunoglobulins"/>
    <property type="match status" value="3"/>
</dbReference>
<dbReference type="Gene3D" id="2.60.40.4070">
    <property type="match status" value="1"/>
</dbReference>
<keyword evidence="1" id="KW-0732">Signal</keyword>
<feature type="chain" id="PRO_5028816737" evidence="1">
    <location>
        <begin position="24"/>
        <end position="968"/>
    </location>
</feature>
<dbReference type="InterPro" id="IPR026341">
    <property type="entry name" value="T9SS_type_B"/>
</dbReference>
<dbReference type="AlphaFoldDB" id="A0A7C9FBJ7"/>
<gene>
    <name evidence="2" type="ORF">GBK04_05015</name>
</gene>
<comment type="caution">
    <text evidence="2">The sequence shown here is derived from an EMBL/GenBank/DDBJ whole genome shotgun (WGS) entry which is preliminary data.</text>
</comment>
<sequence length="968" mass="106222">MRQPLPCLLVLCLMAAGTQDVSASHVRAGEITAKRISNTSLTYEITFTAYYDVENGKGAADGQNNVSFYIGDVGPIQVNRKVPYPNIGNGTTRNEYTFTYTFPAPGRFTISTSIINRNANICNLGGGDSGQIDFFVRTTLIINSSLGLNRTPVLLNPPIDLAAVGQRYIHNPGAYDADGDSLAYRLVVPQRSLSAGKGTDLGVYVPPNRQTSFGPPIGATEDGATPSTFTLDSLTGDLVWDAPTKPCFYNVAFVVEEWRNGVLIGEIVRDMQIIVIESPNDRPRLDPLPDLCVEAGTLIQQTITANDKNGDRLTLTSNSGVYLSDLVPAQNAQFSVVMQNDLGQIKGTFRWQTGCDHIRLEPYDVLVKVEDAAGPNFPNPSLFRKLVDIKTFKIRVYGPKPQNLRAEPVADATARAFRLTWSAYQCQIPGAQIAIYRKVGCSDFQAGVCQPGLSPALGYEEVARVGVGETFFVDDNGGQGLQRGISYSYRLVALFPRQGTLADDPGRLNGGGSSLPSAEFCSDLPQLAPLITHVTVDSTSQTRGVITVRWTRPAVAVPGADAGPSQYRLFRATGLDGTDFTQIATLDTRLQAGVPDTLFVDKNLNTTQNAYRYRVDYYYPNQGTLTKLEETEPASSVRLEQVQGTSAQVRLAWMANVPWDNTNRLHRIYREDRSQPGTFNRIAEVQVQGFETFEYTDDGTDRFVADGTHTITLSPDSTYCYRVETVGSYNNTRVRPALLYNFSQTLCVSPTDTTRPCPPVLALDIPDCATLSPDAFCGQSDYTNTLSWKSSESSATGAACGRGVVAYKIYFARYRDEEPTYLASVLPPPIPLATDYTHTGLSSFAGCYYVTAVNRFGQESTPSNLACRDNCPQFALPNVFTPNLDGKNDEFAPLNCPTFVEEVQFVAFNRWGTKVFETTDATLKWNGKNSAGQDLPSGQYFYQASVQFQSVERDRVPLQYKGWVQLVR</sequence>
<protein>
    <submittedName>
        <fullName evidence="2">T9SS type B sorting domain-containing protein</fullName>
    </submittedName>
</protein>
<proteinExistence type="predicted"/>
<evidence type="ECO:0000313" key="2">
    <source>
        <dbReference type="EMBL" id="MPR32730.1"/>
    </source>
</evidence>
<organism evidence="2 3">
    <name type="scientific">Salmonirosea aquatica</name>
    <dbReference type="NCBI Taxonomy" id="2654236"/>
    <lineage>
        <taxon>Bacteria</taxon>
        <taxon>Pseudomonadati</taxon>
        <taxon>Bacteroidota</taxon>
        <taxon>Cytophagia</taxon>
        <taxon>Cytophagales</taxon>
        <taxon>Spirosomataceae</taxon>
        <taxon>Salmonirosea</taxon>
    </lineage>
</organism>
<dbReference type="RefSeq" id="WP_152757421.1">
    <property type="nucleotide sequence ID" value="NZ_WHLY01000002.1"/>
</dbReference>
<reference evidence="2 3" key="1">
    <citation type="submission" date="2019-10" db="EMBL/GenBank/DDBJ databases">
        <title>Draft Genome Sequence of Cytophagaceae sp. SJW1-29.</title>
        <authorList>
            <person name="Choi A."/>
        </authorList>
    </citation>
    <scope>NUCLEOTIDE SEQUENCE [LARGE SCALE GENOMIC DNA]</scope>
    <source>
        <strain evidence="2 3">SJW1-29</strain>
    </source>
</reference>
<dbReference type="EMBL" id="WHLY01000002">
    <property type="protein sequence ID" value="MPR32730.1"/>
    <property type="molecule type" value="Genomic_DNA"/>
</dbReference>
<dbReference type="NCBIfam" id="TIGR04131">
    <property type="entry name" value="Bac_Flav_CTERM"/>
    <property type="match status" value="1"/>
</dbReference>